<organism evidence="9 10">
    <name type="scientific">Geodia barretti</name>
    <name type="common">Barrett's horny sponge</name>
    <dbReference type="NCBI Taxonomy" id="519541"/>
    <lineage>
        <taxon>Eukaryota</taxon>
        <taxon>Metazoa</taxon>
        <taxon>Porifera</taxon>
        <taxon>Demospongiae</taxon>
        <taxon>Heteroscleromorpha</taxon>
        <taxon>Tetractinellida</taxon>
        <taxon>Astrophorina</taxon>
        <taxon>Geodiidae</taxon>
        <taxon>Geodia</taxon>
    </lineage>
</organism>
<evidence type="ECO:0000259" key="7">
    <source>
        <dbReference type="PROSITE" id="PS50178"/>
    </source>
</evidence>
<dbReference type="SMART" id="SM00064">
    <property type="entry name" value="FYVE"/>
    <property type="match status" value="1"/>
</dbReference>
<dbReference type="GO" id="GO:1901098">
    <property type="term" value="P:positive regulation of autophagosome maturation"/>
    <property type="evidence" value="ECO:0007669"/>
    <property type="project" value="TreeGrafter"/>
</dbReference>
<keyword evidence="10" id="KW-1185">Reference proteome</keyword>
<dbReference type="Gene3D" id="1.20.58.900">
    <property type="match status" value="1"/>
</dbReference>
<dbReference type="SMART" id="SM00593">
    <property type="entry name" value="RUN"/>
    <property type="match status" value="1"/>
</dbReference>
<keyword evidence="5" id="KW-0175">Coiled coil</keyword>
<dbReference type="GO" id="GO:0005776">
    <property type="term" value="C:autophagosome"/>
    <property type="evidence" value="ECO:0007669"/>
    <property type="project" value="TreeGrafter"/>
</dbReference>
<dbReference type="SUPFAM" id="SSF140741">
    <property type="entry name" value="RUN domain-like"/>
    <property type="match status" value="1"/>
</dbReference>
<evidence type="ECO:0000256" key="4">
    <source>
        <dbReference type="PROSITE-ProRule" id="PRU00091"/>
    </source>
</evidence>
<feature type="coiled-coil region" evidence="5">
    <location>
        <begin position="294"/>
        <end position="353"/>
    </location>
</feature>
<dbReference type="InterPro" id="IPR011011">
    <property type="entry name" value="Znf_FYVE_PHD"/>
</dbReference>
<feature type="coiled-coil region" evidence="5">
    <location>
        <begin position="585"/>
        <end position="766"/>
    </location>
</feature>
<dbReference type="AlphaFoldDB" id="A0AA35SVK8"/>
<dbReference type="Gene3D" id="1.10.287.1490">
    <property type="match status" value="1"/>
</dbReference>
<feature type="domain" description="FYVE-type" evidence="7">
    <location>
        <begin position="790"/>
        <end position="831"/>
    </location>
</feature>
<evidence type="ECO:0000259" key="8">
    <source>
        <dbReference type="PROSITE" id="PS50826"/>
    </source>
</evidence>
<gene>
    <name evidence="9" type="ORF">GBAR_LOCUS20295</name>
</gene>
<dbReference type="GO" id="GO:0005770">
    <property type="term" value="C:late endosome"/>
    <property type="evidence" value="ECO:0007669"/>
    <property type="project" value="TreeGrafter"/>
</dbReference>
<dbReference type="PROSITE" id="PS50826">
    <property type="entry name" value="RUN"/>
    <property type="match status" value="1"/>
</dbReference>
<protein>
    <submittedName>
        <fullName evidence="9">FYVE and coiled-coil domain-containing protein 1</fullName>
    </submittedName>
</protein>
<dbReference type="GO" id="GO:0072383">
    <property type="term" value="P:plus-end-directed vesicle transport along microtubule"/>
    <property type="evidence" value="ECO:0007669"/>
    <property type="project" value="TreeGrafter"/>
</dbReference>
<evidence type="ECO:0000256" key="5">
    <source>
        <dbReference type="SAM" id="Coils"/>
    </source>
</evidence>
<dbReference type="PANTHER" id="PTHR46753">
    <property type="entry name" value="FYVE AND COILED-COIL DOMAIN-CONTAINING PROTEIN 1"/>
    <property type="match status" value="1"/>
</dbReference>
<feature type="region of interest" description="Disordered" evidence="6">
    <location>
        <begin position="385"/>
        <end position="410"/>
    </location>
</feature>
<dbReference type="Pfam" id="PF01363">
    <property type="entry name" value="FYVE"/>
    <property type="match status" value="1"/>
</dbReference>
<dbReference type="InterPro" id="IPR013083">
    <property type="entry name" value="Znf_RING/FYVE/PHD"/>
</dbReference>
<dbReference type="Proteomes" id="UP001174909">
    <property type="component" value="Unassembled WGS sequence"/>
</dbReference>
<dbReference type="GO" id="GO:0008270">
    <property type="term" value="F:zinc ion binding"/>
    <property type="evidence" value="ECO:0007669"/>
    <property type="project" value="UniProtKB-KW"/>
</dbReference>
<dbReference type="Gene3D" id="3.30.40.10">
    <property type="entry name" value="Zinc/RING finger domain, C3HC4 (zinc finger)"/>
    <property type="match status" value="1"/>
</dbReference>
<comment type="caution">
    <text evidence="9">The sequence shown here is derived from an EMBL/GenBank/DDBJ whole genome shotgun (WGS) entry which is preliminary data.</text>
</comment>
<dbReference type="InterPro" id="IPR000306">
    <property type="entry name" value="Znf_FYVE"/>
</dbReference>
<feature type="domain" description="RUN" evidence="8">
    <location>
        <begin position="30"/>
        <end position="163"/>
    </location>
</feature>
<dbReference type="Pfam" id="PF02759">
    <property type="entry name" value="RUN"/>
    <property type="match status" value="1"/>
</dbReference>
<feature type="coiled-coil region" evidence="5">
    <location>
        <begin position="411"/>
        <end position="557"/>
    </location>
</feature>
<name>A0AA35SVK8_GEOBA</name>
<dbReference type="InterPro" id="IPR017455">
    <property type="entry name" value="Znf_FYVE-rel"/>
</dbReference>
<proteinExistence type="predicted"/>
<dbReference type="GO" id="GO:0005764">
    <property type="term" value="C:lysosome"/>
    <property type="evidence" value="ECO:0007669"/>
    <property type="project" value="TreeGrafter"/>
</dbReference>
<keyword evidence="2 4" id="KW-0863">Zinc-finger</keyword>
<dbReference type="PROSITE" id="PS50178">
    <property type="entry name" value="ZF_FYVE"/>
    <property type="match status" value="1"/>
</dbReference>
<evidence type="ECO:0000256" key="2">
    <source>
        <dbReference type="ARBA" id="ARBA00022771"/>
    </source>
</evidence>
<dbReference type="InterPro" id="IPR004012">
    <property type="entry name" value="Run_dom"/>
</dbReference>
<evidence type="ECO:0000313" key="9">
    <source>
        <dbReference type="EMBL" id="CAI8036187.1"/>
    </source>
</evidence>
<dbReference type="InterPro" id="IPR037213">
    <property type="entry name" value="Run_dom_sf"/>
</dbReference>
<evidence type="ECO:0000313" key="10">
    <source>
        <dbReference type="Proteomes" id="UP001174909"/>
    </source>
</evidence>
<evidence type="ECO:0000256" key="6">
    <source>
        <dbReference type="SAM" id="MobiDB-lite"/>
    </source>
</evidence>
<sequence>MDNPEDLVRTVEGQVERLKVIFNEATSALTDDVSEVSQFCVSLECCLRHHQREKLSFWGDRRDYWNYLSEGVGRMKTLETIVKRVQTLAHLATSQGRGRGLIRECLEQHMLGDLVQTAASNLKRTKEWYHPTSVLLSPAHCQRLISALYDLTDVDFDLPSEGVDLDETWPSFVLKSFQGSDGRRSLFMSPAGSKDAIAASSAATSSSRGVTLERGIEEEASEIYVKQEIPFSISLVSSLLDDIRCNLVGQSETIGGHTHLCPDLEVTKLDDVTSCLTVLRDYITAWSCDVTKNSHSLREEVRQARVQMADMEMQLQETMKESEGVENSLLNQLQDTRDDLQLCSNQIQELLDDNVTLKSSLSRGRAKISELEGVNFSLEEMLMEAKEGEGEEGEEGEEVDGGREERRGRSATLIETALKEKDEAAEELSQELRQREKQLEQTKEELATSQDTLKTVTFELSALREQVVAEAEEKAAVSSTLAQVEEKAECLEREVERLTEECGVARDEVKGLEYQLSSATTELQQTKETAEELSQELREKEKQLQQTKEELATSQDTLNTVTFELSALQEQYILELRQENFASELEDLRRRCKDMDAVRERAEGLEREVERLTEECGVARDEVKGLKYQLSSATMELQQTKELLAEKEESLDSLRSKWTQKEELLREAGEGQELARAEAEGLRLELRELEREVGDQSSEMSTLSEQLTEKTYSRDRERAELLRAQTSLDVLQSQLEIEKQGFAKEAARLTEENNDIRRAFRRLLEQKVTLWQHADELEHEHQAMGMWINSKTVTACMECSATFTLRIRKHHCRSCGRVCCAKCCDQKAQLPFSRYIALPSVPALTHLRYSFSECNVHISGVKLHARYCSWRRRCPYLERCPHFRG</sequence>
<accession>A0AA35SVK8</accession>
<evidence type="ECO:0000256" key="3">
    <source>
        <dbReference type="ARBA" id="ARBA00022833"/>
    </source>
</evidence>
<evidence type="ECO:0000256" key="1">
    <source>
        <dbReference type="ARBA" id="ARBA00022723"/>
    </source>
</evidence>
<dbReference type="EMBL" id="CASHTH010002848">
    <property type="protein sequence ID" value="CAI8036187.1"/>
    <property type="molecule type" value="Genomic_DNA"/>
</dbReference>
<dbReference type="SUPFAM" id="SSF57903">
    <property type="entry name" value="FYVE/PHD zinc finger"/>
    <property type="match status" value="1"/>
</dbReference>
<keyword evidence="3" id="KW-0862">Zinc</keyword>
<feature type="compositionally biased region" description="Acidic residues" evidence="6">
    <location>
        <begin position="389"/>
        <end position="399"/>
    </location>
</feature>
<reference evidence="9" key="1">
    <citation type="submission" date="2023-03" db="EMBL/GenBank/DDBJ databases">
        <authorList>
            <person name="Steffen K."/>
            <person name="Cardenas P."/>
        </authorList>
    </citation>
    <scope>NUCLEOTIDE SEQUENCE</scope>
</reference>
<keyword evidence="1" id="KW-0479">Metal-binding</keyword>
<dbReference type="PANTHER" id="PTHR46753:SF2">
    <property type="entry name" value="FYVE AND COILED-COIL DOMAIN-CONTAINING PROTEIN 1"/>
    <property type="match status" value="1"/>
</dbReference>